<dbReference type="PANTHER" id="PTHR13748">
    <property type="entry name" value="COBW-RELATED"/>
    <property type="match status" value="1"/>
</dbReference>
<evidence type="ECO:0000313" key="2">
    <source>
        <dbReference type="EMBL" id="MBW7459833.1"/>
    </source>
</evidence>
<feature type="non-terminal residue" evidence="2">
    <location>
        <position position="79"/>
    </location>
</feature>
<dbReference type="InterPro" id="IPR027417">
    <property type="entry name" value="P-loop_NTPase"/>
</dbReference>
<reference evidence="2 3" key="1">
    <citation type="submission" date="2021-07" db="EMBL/GenBank/DDBJ databases">
        <title>Paenibacillus radiodurans sp. nov., isolated from the southeastern edge of Tengger Desert.</title>
        <authorList>
            <person name="Zhang G."/>
        </authorList>
    </citation>
    <scope>NUCLEOTIDE SEQUENCE [LARGE SCALE GENOMIC DNA]</scope>
    <source>
        <strain evidence="2 3">CCM 7311</strain>
    </source>
</reference>
<sequence length="79" mass="8513">MTIPVMILSGFLGSGKTTLLLRLLEEARIRGIRPGILMNELGKQDVDGNILSEQLGVQVEKLLDGCVCCSKKEELAGSL</sequence>
<organism evidence="2 3">
    <name type="scientific">Paenibacillus sepulcri</name>
    <dbReference type="NCBI Taxonomy" id="359917"/>
    <lineage>
        <taxon>Bacteria</taxon>
        <taxon>Bacillati</taxon>
        <taxon>Bacillota</taxon>
        <taxon>Bacilli</taxon>
        <taxon>Bacillales</taxon>
        <taxon>Paenibacillaceae</taxon>
        <taxon>Paenibacillus</taxon>
    </lineage>
</organism>
<dbReference type="SUPFAM" id="SSF52540">
    <property type="entry name" value="P-loop containing nucleoside triphosphate hydrolases"/>
    <property type="match status" value="1"/>
</dbReference>
<dbReference type="Proteomes" id="UP001519887">
    <property type="component" value="Unassembled WGS sequence"/>
</dbReference>
<gene>
    <name evidence="2" type="ORF">K0U00_37820</name>
</gene>
<keyword evidence="3" id="KW-1185">Reference proteome</keyword>
<dbReference type="InterPro" id="IPR051316">
    <property type="entry name" value="Zinc-reg_GTPase_activator"/>
</dbReference>
<feature type="domain" description="CobW/HypB/UreG nucleotide-binding" evidence="1">
    <location>
        <begin position="4"/>
        <end position="77"/>
    </location>
</feature>
<dbReference type="PANTHER" id="PTHR13748:SF62">
    <property type="entry name" value="COBW DOMAIN-CONTAINING PROTEIN"/>
    <property type="match status" value="1"/>
</dbReference>
<dbReference type="InterPro" id="IPR003495">
    <property type="entry name" value="CobW/HypB/UreG_nucleotide-bd"/>
</dbReference>
<dbReference type="EMBL" id="JAHZIK010001862">
    <property type="protein sequence ID" value="MBW7459833.1"/>
    <property type="molecule type" value="Genomic_DNA"/>
</dbReference>
<comment type="caution">
    <text evidence="2">The sequence shown here is derived from an EMBL/GenBank/DDBJ whole genome shotgun (WGS) entry which is preliminary data.</text>
</comment>
<proteinExistence type="predicted"/>
<dbReference type="Gene3D" id="3.40.50.300">
    <property type="entry name" value="P-loop containing nucleotide triphosphate hydrolases"/>
    <property type="match status" value="1"/>
</dbReference>
<evidence type="ECO:0000259" key="1">
    <source>
        <dbReference type="Pfam" id="PF02492"/>
    </source>
</evidence>
<evidence type="ECO:0000313" key="3">
    <source>
        <dbReference type="Proteomes" id="UP001519887"/>
    </source>
</evidence>
<protein>
    <submittedName>
        <fullName evidence="2">GTP-binding protein</fullName>
    </submittedName>
</protein>
<name>A0ABS7CFX4_9BACL</name>
<accession>A0ABS7CFX4</accession>
<dbReference type="Pfam" id="PF02492">
    <property type="entry name" value="cobW"/>
    <property type="match status" value="1"/>
</dbReference>